<reference evidence="1 2" key="1">
    <citation type="submission" date="2020-10" db="EMBL/GenBank/DDBJ databases">
        <title>Complete genome sequence of Corynebacterium jeddahense DSM 45997, type strain of Corynebacterium jeddahense.</title>
        <authorList>
            <person name="Busche T."/>
            <person name="Kalinowski J."/>
            <person name="Ruckert C."/>
        </authorList>
    </citation>
    <scope>NUCLEOTIDE SEQUENCE [LARGE SCALE GENOMIC DNA]</scope>
    <source>
        <strain evidence="1 2">DSM 45997</strain>
    </source>
</reference>
<dbReference type="InterPro" id="IPR029063">
    <property type="entry name" value="SAM-dependent_MTases_sf"/>
</dbReference>
<keyword evidence="1" id="KW-0808">Transferase</keyword>
<accession>A0ABY7UL43</accession>
<evidence type="ECO:0000313" key="1">
    <source>
        <dbReference type="EMBL" id="WCZ38610.1"/>
    </source>
</evidence>
<organism evidence="1 2">
    <name type="scientific">Corynebacterium jeddahense</name>
    <dbReference type="NCBI Taxonomy" id="1414719"/>
    <lineage>
        <taxon>Bacteria</taxon>
        <taxon>Bacillati</taxon>
        <taxon>Actinomycetota</taxon>
        <taxon>Actinomycetes</taxon>
        <taxon>Mycobacteriales</taxon>
        <taxon>Corynebacteriaceae</taxon>
        <taxon>Corynebacterium</taxon>
    </lineage>
</organism>
<gene>
    <name evidence="1" type="ORF">CJEDD_04995</name>
</gene>
<dbReference type="GO" id="GO:0008168">
    <property type="term" value="F:methyltransferase activity"/>
    <property type="evidence" value="ECO:0007669"/>
    <property type="project" value="UniProtKB-KW"/>
</dbReference>
<name>A0ABY7UL43_9CORY</name>
<dbReference type="EC" id="2.1.1.-" evidence="1"/>
<dbReference type="EMBL" id="CP063194">
    <property type="protein sequence ID" value="WCZ38610.1"/>
    <property type="molecule type" value="Genomic_DNA"/>
</dbReference>
<dbReference type="Gene3D" id="3.40.50.150">
    <property type="entry name" value="Vaccinia Virus protein VP39"/>
    <property type="match status" value="1"/>
</dbReference>
<proteinExistence type="predicted"/>
<dbReference type="GO" id="GO:0032259">
    <property type="term" value="P:methylation"/>
    <property type="evidence" value="ECO:0007669"/>
    <property type="project" value="UniProtKB-KW"/>
</dbReference>
<keyword evidence="2" id="KW-1185">Reference proteome</keyword>
<keyword evidence="1" id="KW-0489">Methyltransferase</keyword>
<dbReference type="SUPFAM" id="SSF53335">
    <property type="entry name" value="S-adenosyl-L-methionine-dependent methyltransferases"/>
    <property type="match status" value="1"/>
</dbReference>
<evidence type="ECO:0000313" key="2">
    <source>
        <dbReference type="Proteomes" id="UP001218071"/>
    </source>
</evidence>
<protein>
    <submittedName>
        <fullName evidence="1">O-methyltransferase</fullName>
        <ecNumber evidence="1">2.1.1.-</ecNumber>
    </submittedName>
</protein>
<dbReference type="Proteomes" id="UP001218071">
    <property type="component" value="Chromosome"/>
</dbReference>
<sequence length="225" mass="23106">MMARVSETAFSQLSAYIAARGDHLSDEVADALRLAREDTAENGVAAPSTYVGDLLTVLAAATPGGTQGAVAVTPAAGVVGLHLLAGLPEKATLTCIEPEAALQAGAKEAFRGAGFAPTRVRFLTSRPLDVMGRLAAGAYQLVYADVSPVELRPLIDAAWPLLTPGGTLVVAGSLLDGTVADTTRRDRETEAAREADAFVDTLSLDGAALARLPLDGGLTLVTKRA</sequence>